<dbReference type="Gene3D" id="3.30.200.20">
    <property type="entry name" value="Phosphorylase Kinase, domain 1"/>
    <property type="match status" value="1"/>
</dbReference>
<dbReference type="AlphaFoldDB" id="A0A939DF02"/>
<comment type="caution">
    <text evidence="3">The sequence shown here is derived from an EMBL/GenBank/DDBJ whole genome shotgun (WGS) entry which is preliminary data.</text>
</comment>
<dbReference type="EMBL" id="JAFKCZ010000006">
    <property type="protein sequence ID" value="MBN7796939.1"/>
    <property type="molecule type" value="Genomic_DNA"/>
</dbReference>
<dbReference type="Proteomes" id="UP000664303">
    <property type="component" value="Unassembled WGS sequence"/>
</dbReference>
<gene>
    <name evidence="3" type="ORF">JYP50_10070</name>
</gene>
<dbReference type="SUPFAM" id="SSF56112">
    <property type="entry name" value="Protein kinase-like (PK-like)"/>
    <property type="match status" value="1"/>
</dbReference>
<accession>A0A939DF02</accession>
<evidence type="ECO:0000313" key="4">
    <source>
        <dbReference type="Proteomes" id="UP000664303"/>
    </source>
</evidence>
<keyword evidence="4" id="KW-1185">Reference proteome</keyword>
<reference evidence="3" key="1">
    <citation type="submission" date="2021-02" db="EMBL/GenBank/DDBJ databases">
        <title>PHA producing bacteria isolated from coastal sediment in Guangdong, Shenzhen.</title>
        <authorList>
            <person name="Zheng W."/>
            <person name="Yu S."/>
            <person name="Huang Y."/>
        </authorList>
    </citation>
    <scope>NUCLEOTIDE SEQUENCE</scope>
    <source>
        <strain evidence="3">TN14-10</strain>
    </source>
</reference>
<proteinExistence type="predicted"/>
<organism evidence="3 4">
    <name type="scientific">Parahaliea mediterranea</name>
    <dbReference type="NCBI Taxonomy" id="651086"/>
    <lineage>
        <taxon>Bacteria</taxon>
        <taxon>Pseudomonadati</taxon>
        <taxon>Pseudomonadota</taxon>
        <taxon>Gammaproteobacteria</taxon>
        <taxon>Cellvibrionales</taxon>
        <taxon>Halieaceae</taxon>
        <taxon>Parahaliea</taxon>
    </lineage>
</organism>
<dbReference type="InterPro" id="IPR052898">
    <property type="entry name" value="ACAD10-like"/>
</dbReference>
<dbReference type="InterPro" id="IPR041726">
    <property type="entry name" value="ACAD10_11_N"/>
</dbReference>
<evidence type="ECO:0000259" key="2">
    <source>
        <dbReference type="Pfam" id="PF01636"/>
    </source>
</evidence>
<feature type="region of interest" description="Disordered" evidence="1">
    <location>
        <begin position="1"/>
        <end position="21"/>
    </location>
</feature>
<evidence type="ECO:0000256" key="1">
    <source>
        <dbReference type="SAM" id="MobiDB-lite"/>
    </source>
</evidence>
<dbReference type="InterPro" id="IPR002575">
    <property type="entry name" value="Aminoglycoside_PTrfase"/>
</dbReference>
<dbReference type="PANTHER" id="PTHR47829:SF1">
    <property type="entry name" value="HAD FAMILY PHOSPHATASE"/>
    <property type="match status" value="1"/>
</dbReference>
<dbReference type="CDD" id="cd05154">
    <property type="entry name" value="ACAD10_11_N-like"/>
    <property type="match status" value="1"/>
</dbReference>
<dbReference type="InterPro" id="IPR011009">
    <property type="entry name" value="Kinase-like_dom_sf"/>
</dbReference>
<name>A0A939DF02_9GAMM</name>
<feature type="compositionally biased region" description="Polar residues" evidence="1">
    <location>
        <begin position="7"/>
        <end position="18"/>
    </location>
</feature>
<sequence length="363" mass="41319">MSIEYPENTQRPTPTLSDPESVRHSLANWLGSELNTPDIHLSPVEMPEGNGMSNITVLFDITYTSEGKEHRRPVVGRIKADGDKLVFPGYDLSMQYQFMRLLESVDSIPSPILIGEDCSGAVLGTPFYLMEKTQGRIPTDSPSYHQQGWMRDLSSQAQRSMWMNGIDAMSRIHNLDINDPAWAKFIRSHDFPKNLQQQLHYWEGYAEWAFQGSPPNPACQRALAWLRHHAITEQKLTFCWGDARLPNVIYDQSSCDVAALLDWEMLTLGDPVQDLAWWIYLDELFSTGTGQHRLPGLPGVDESVQRWKANTGFECDQLHYYTVFAALRFALIFARIMICMGAKDTATDNFSSQLLERKLDLPQ</sequence>
<dbReference type="PANTHER" id="PTHR47829">
    <property type="entry name" value="HYDROLASE, PUTATIVE (AFU_ORTHOLOGUE AFUA_1G12880)-RELATED"/>
    <property type="match status" value="1"/>
</dbReference>
<feature type="domain" description="Aminoglycoside phosphotransferase" evidence="2">
    <location>
        <begin position="94"/>
        <end position="280"/>
    </location>
</feature>
<protein>
    <submittedName>
        <fullName evidence="3">Phosphotransferase family protein</fullName>
    </submittedName>
</protein>
<dbReference type="Pfam" id="PF01636">
    <property type="entry name" value="APH"/>
    <property type="match status" value="1"/>
</dbReference>
<dbReference type="Gene3D" id="3.90.1200.10">
    <property type="match status" value="1"/>
</dbReference>
<dbReference type="RefSeq" id="WP_206560377.1">
    <property type="nucleotide sequence ID" value="NZ_JAFKCZ010000006.1"/>
</dbReference>
<evidence type="ECO:0000313" key="3">
    <source>
        <dbReference type="EMBL" id="MBN7796939.1"/>
    </source>
</evidence>